<dbReference type="RefSeq" id="WP_273602570.1">
    <property type="nucleotide sequence ID" value="NZ_JAQQXT010000036.1"/>
</dbReference>
<evidence type="ECO:0000313" key="1">
    <source>
        <dbReference type="EMBL" id="MDC8774590.1"/>
    </source>
</evidence>
<proteinExistence type="predicted"/>
<accession>A0ABT5KKY4</accession>
<comment type="caution">
    <text evidence="1">The sequence shown here is derived from an EMBL/GenBank/DDBJ whole genome shotgun (WGS) entry which is preliminary data.</text>
</comment>
<dbReference type="PANTHER" id="PTHR39166">
    <property type="entry name" value="BLL1166 PROTEIN"/>
    <property type="match status" value="1"/>
</dbReference>
<gene>
    <name evidence="1" type="ORF">PRZ03_23780</name>
</gene>
<reference evidence="1 2" key="1">
    <citation type="submission" date="2022-10" db="EMBL/GenBank/DDBJ databases">
        <title>Paucibacter sp. hw1 Genome sequencing.</title>
        <authorList>
            <person name="Park S."/>
        </authorList>
    </citation>
    <scope>NUCLEOTIDE SEQUENCE [LARGE SCALE GENOMIC DNA]</scope>
    <source>
        <strain evidence="2">hw1</strain>
    </source>
</reference>
<keyword evidence="2" id="KW-1185">Reference proteome</keyword>
<dbReference type="InterPro" id="IPR009267">
    <property type="entry name" value="NTP_transf_6"/>
</dbReference>
<dbReference type="Proteomes" id="UP001221189">
    <property type="component" value="Unassembled WGS sequence"/>
</dbReference>
<dbReference type="EMBL" id="JAQQXT010000036">
    <property type="protein sequence ID" value="MDC8774590.1"/>
    <property type="molecule type" value="Genomic_DNA"/>
</dbReference>
<protein>
    <submittedName>
        <fullName evidence="1">Nucleotidyltransferase family protein</fullName>
    </submittedName>
</protein>
<dbReference type="Pfam" id="PF06042">
    <property type="entry name" value="NTP_transf_6"/>
    <property type="match status" value="1"/>
</dbReference>
<organism evidence="1 2">
    <name type="scientific">Roseateles albus</name>
    <dbReference type="NCBI Taxonomy" id="2987525"/>
    <lineage>
        <taxon>Bacteria</taxon>
        <taxon>Pseudomonadati</taxon>
        <taxon>Pseudomonadota</taxon>
        <taxon>Betaproteobacteria</taxon>
        <taxon>Burkholderiales</taxon>
        <taxon>Sphaerotilaceae</taxon>
        <taxon>Roseateles</taxon>
    </lineage>
</organism>
<name>A0ABT5KKY4_9BURK</name>
<dbReference type="PANTHER" id="PTHR39166:SF1">
    <property type="entry name" value="BLL1166 PROTEIN"/>
    <property type="match status" value="1"/>
</dbReference>
<evidence type="ECO:0000313" key="2">
    <source>
        <dbReference type="Proteomes" id="UP001221189"/>
    </source>
</evidence>
<sequence length="188" mass="21479">METTFLEDVTANQANRAILSRWQRLELPNPWLVAGCLFQTIWNVKSSRQAGENIKDYDIFYFDAGDLTKESEEQAQRHVDSVLMDLGITVEVANQARVHLWYPDFFGQPYTPLSSAEEGIKRFLVKETCVGVRPRECHAPYGLAGVYAGTLTANPMVPQTDLFVRKVASYRQRWPWLSVNEREVEHGA</sequence>